<feature type="signal peptide" evidence="1">
    <location>
        <begin position="1"/>
        <end position="23"/>
    </location>
</feature>
<dbReference type="Gene3D" id="2.60.120.260">
    <property type="entry name" value="Galactose-binding domain-like"/>
    <property type="match status" value="1"/>
</dbReference>
<dbReference type="STRING" id="1338011.BD94_1796"/>
<dbReference type="SUPFAM" id="SSF49785">
    <property type="entry name" value="Galactose-binding domain-like"/>
    <property type="match status" value="1"/>
</dbReference>
<keyword evidence="1" id="KW-0732">Signal</keyword>
<organism evidence="3 4">
    <name type="scientific">Elizabethkingia anophelis NUHP1</name>
    <dbReference type="NCBI Taxonomy" id="1338011"/>
    <lineage>
        <taxon>Bacteria</taxon>
        <taxon>Pseudomonadati</taxon>
        <taxon>Bacteroidota</taxon>
        <taxon>Flavobacteriia</taxon>
        <taxon>Flavobacteriales</taxon>
        <taxon>Weeksellaceae</taxon>
        <taxon>Elizabethkingia</taxon>
    </lineage>
</organism>
<reference evidence="3" key="1">
    <citation type="journal article" date="2013" name="Lancet">
        <title>First case of E anophelis outbreak in an intensive-care unit.</title>
        <authorList>
            <person name="Teo J."/>
            <person name="Tan S.Y."/>
            <person name="Tay M."/>
            <person name="Ding Y."/>
            <person name="Kjelleberg S."/>
            <person name="Givskov M."/>
            <person name="Lin R.T."/>
            <person name="Yang L."/>
        </authorList>
    </citation>
    <scope>NUCLEOTIDE SEQUENCE [LARGE SCALE GENOMIC DNA]</scope>
    <source>
        <strain evidence="3">NUHP1</strain>
    </source>
</reference>
<dbReference type="HOGENOM" id="CLU_514578_0_0_10"/>
<feature type="domain" description="F5/8 type C" evidence="2">
    <location>
        <begin position="379"/>
        <end position="529"/>
    </location>
</feature>
<dbReference type="PROSITE" id="PS50022">
    <property type="entry name" value="FA58C_3"/>
    <property type="match status" value="1"/>
</dbReference>
<name>A0A077EDG2_9FLAO</name>
<evidence type="ECO:0000313" key="4">
    <source>
        <dbReference type="Proteomes" id="UP000028933"/>
    </source>
</evidence>
<evidence type="ECO:0000256" key="1">
    <source>
        <dbReference type="SAM" id="SignalP"/>
    </source>
</evidence>
<dbReference type="RefSeq" id="WP_024564513.1">
    <property type="nucleotide sequence ID" value="NZ_CP007547.1"/>
</dbReference>
<evidence type="ECO:0000259" key="2">
    <source>
        <dbReference type="PROSITE" id="PS50022"/>
    </source>
</evidence>
<dbReference type="AlphaFoldDB" id="A0A077EDG2"/>
<accession>A0A077EDG2</accession>
<feature type="chain" id="PRO_5001717654" description="F5/8 type C domain-containing protein" evidence="1">
    <location>
        <begin position="24"/>
        <end position="529"/>
    </location>
</feature>
<evidence type="ECO:0000313" key="3">
    <source>
        <dbReference type="EMBL" id="AIL45571.1"/>
    </source>
</evidence>
<protein>
    <recommendedName>
        <fullName evidence="2">F5/8 type C domain-containing protein</fullName>
    </recommendedName>
</protein>
<sequence>MKTKLFKPLLGAFLLAFMLNSCKRDITSEGETNPQANAGITTTTITNAWRNNPYKLNVIYFVPNDIDTIPNYRKRLSNIMLQLQKFYGDNLQRAGYGYTSFGLDLLSDTQVNIITIRGTKGNASYPYDGGGGVVLDEVRQYFTQNPAQKKSDHNLIIMPSYNSDPNNPGGPPFYGLGRDCFALDYAGMDTNKLGVPGATGDLATKWIGGLAHELGHGLNAPHNKEHKTDKPTLGTALMGAGNYSYGKTPTYITNATSALFSLSQTFATTTRSDWYSSVQNNLVKLKGEFRDNKIIISGKYTSSLPVKIVNVYHDPFPAGGNKDYDALAWDTHPTGGDSFSVECPLDDFYTLSGQYELKLNFYHENGTLVTYKYQYEFVNGVPNISVINTKDLLDRTGWQALSTDSQESSDGVIANILDGNSSTVWHTKWRGGEAPLPHQFVVDMGAAKTINGFAFTNRSNLNGAMKDIEIFKSNDNSTWTSMGTFALKAQQNWQYIDLAQAQSMRYVKVKVTSTNGGFQYTHLAEFAAY</sequence>
<dbReference type="EMBL" id="CP007547">
    <property type="protein sequence ID" value="AIL45571.1"/>
    <property type="molecule type" value="Genomic_DNA"/>
</dbReference>
<reference evidence="3" key="2">
    <citation type="journal article" date="2015" name="Genome Biol. Evol.">
        <title>Complete Genome Sequence and Transcriptomic Analysis of the Novel Pathogen Elizabethkingia anophelis in Response to Oxidative Stress.</title>
        <authorList>
            <person name="Li Y."/>
            <person name="Liu Y."/>
            <person name="Chew S.C."/>
            <person name="Tay M."/>
            <person name="Salido M.M."/>
            <person name="Teo J."/>
            <person name="Lauro F.M."/>
            <person name="Givskov M."/>
            <person name="Yang L."/>
        </authorList>
    </citation>
    <scope>NUCLEOTIDE SEQUENCE</scope>
    <source>
        <strain evidence="3">NUHP1</strain>
    </source>
</reference>
<gene>
    <name evidence="3" type="ORF">BD94_1796</name>
</gene>
<dbReference type="InterPro" id="IPR008979">
    <property type="entry name" value="Galactose-bd-like_sf"/>
</dbReference>
<dbReference type="eggNOG" id="COG4409">
    <property type="taxonomic scope" value="Bacteria"/>
</dbReference>
<dbReference type="KEGG" id="eao:BD94_1796"/>
<proteinExistence type="predicted"/>
<dbReference type="Pfam" id="PF00754">
    <property type="entry name" value="F5_F8_type_C"/>
    <property type="match status" value="1"/>
</dbReference>
<dbReference type="Proteomes" id="UP000028933">
    <property type="component" value="Chromosome"/>
</dbReference>
<dbReference type="InterPro" id="IPR000421">
    <property type="entry name" value="FA58C"/>
</dbReference>